<evidence type="ECO:0000256" key="1">
    <source>
        <dbReference type="SAM" id="SignalP"/>
    </source>
</evidence>
<dbReference type="InterPro" id="IPR001646">
    <property type="entry name" value="5peptide_repeat"/>
</dbReference>
<reference evidence="2 3" key="1">
    <citation type="submission" date="2024-02" db="EMBL/GenBank/DDBJ databases">
        <authorList>
            <person name="Chen Y."/>
            <person name="Shah S."/>
            <person name="Dougan E. K."/>
            <person name="Thang M."/>
            <person name="Chan C."/>
        </authorList>
    </citation>
    <scope>NUCLEOTIDE SEQUENCE [LARGE SCALE GENOMIC DNA]</scope>
</reference>
<evidence type="ECO:0000313" key="2">
    <source>
        <dbReference type="EMBL" id="CAK9086495.1"/>
    </source>
</evidence>
<feature type="signal peptide" evidence="1">
    <location>
        <begin position="1"/>
        <end position="27"/>
    </location>
</feature>
<dbReference type="InterPro" id="IPR044213">
    <property type="entry name" value="At2g44920-like"/>
</dbReference>
<sequence>MTIPARSRRSRLLLALILGLLARPCFLARRGLLVAATATISQPVHAISGGGKDYASSTLTQSFKGGNYDKKDFSGCVANNLDFTESTFRGCRFYKADLGGSNFEKSDLTGASLEGANLDDVNFDGANLEGAYFTNTILQAKSLKGALFTEALLPADAVQKLCERPDVQASEATRESIPCP</sequence>
<dbReference type="SUPFAM" id="SSF141571">
    <property type="entry name" value="Pentapeptide repeat-like"/>
    <property type="match status" value="1"/>
</dbReference>
<keyword evidence="3" id="KW-1185">Reference proteome</keyword>
<dbReference type="Gene3D" id="2.160.20.80">
    <property type="entry name" value="E3 ubiquitin-protein ligase SopA"/>
    <property type="match status" value="1"/>
</dbReference>
<dbReference type="EMBL" id="CAXAMM010039451">
    <property type="protein sequence ID" value="CAK9086495.1"/>
    <property type="molecule type" value="Genomic_DNA"/>
</dbReference>
<name>A0ABP0QF70_9DINO</name>
<dbReference type="Pfam" id="PF00805">
    <property type="entry name" value="Pentapeptide"/>
    <property type="match status" value="1"/>
</dbReference>
<protein>
    <submittedName>
        <fullName evidence="2">Chloroplastic (p15)</fullName>
    </submittedName>
</protein>
<evidence type="ECO:0000313" key="3">
    <source>
        <dbReference type="Proteomes" id="UP001642464"/>
    </source>
</evidence>
<gene>
    <name evidence="2" type="ORF">SCF082_LOCUS40908</name>
</gene>
<dbReference type="PANTHER" id="PTHR47200">
    <property type="entry name" value="THYLAKOID LUMENAL 15 KDA PROTEIN 1, CHLOROPLASTIC"/>
    <property type="match status" value="1"/>
</dbReference>
<feature type="chain" id="PRO_5046811297" evidence="1">
    <location>
        <begin position="28"/>
        <end position="180"/>
    </location>
</feature>
<organism evidence="2 3">
    <name type="scientific">Durusdinium trenchii</name>
    <dbReference type="NCBI Taxonomy" id="1381693"/>
    <lineage>
        <taxon>Eukaryota</taxon>
        <taxon>Sar</taxon>
        <taxon>Alveolata</taxon>
        <taxon>Dinophyceae</taxon>
        <taxon>Suessiales</taxon>
        <taxon>Symbiodiniaceae</taxon>
        <taxon>Durusdinium</taxon>
    </lineage>
</organism>
<dbReference type="Proteomes" id="UP001642464">
    <property type="component" value="Unassembled WGS sequence"/>
</dbReference>
<dbReference type="PANTHER" id="PTHR47200:SF2">
    <property type="entry name" value="THYLAKOID LUMENAL 15 KDA PROTEIN 1, CHLOROPLASTIC"/>
    <property type="match status" value="1"/>
</dbReference>
<keyword evidence="1" id="KW-0732">Signal</keyword>
<comment type="caution">
    <text evidence="2">The sequence shown here is derived from an EMBL/GenBank/DDBJ whole genome shotgun (WGS) entry which is preliminary data.</text>
</comment>
<proteinExistence type="predicted"/>
<accession>A0ABP0QF70</accession>